<evidence type="ECO:0000259" key="3">
    <source>
        <dbReference type="Pfam" id="PF03358"/>
    </source>
</evidence>
<evidence type="ECO:0000256" key="2">
    <source>
        <dbReference type="ARBA" id="ARBA00022643"/>
    </source>
</evidence>
<dbReference type="PANTHER" id="PTHR43278">
    <property type="entry name" value="NAD(P)H-DEPENDENT FMN-CONTAINING OXIDOREDUCTASE YWQN-RELATED"/>
    <property type="match status" value="1"/>
</dbReference>
<reference evidence="4 5" key="1">
    <citation type="submission" date="2020-08" db="EMBL/GenBank/DDBJ databases">
        <title>Bridging the membrane lipid divide: bacteria of the FCB group superphylum have the potential to synthesize archaeal ether lipids.</title>
        <authorList>
            <person name="Villanueva L."/>
            <person name="Von Meijenfeldt F.A.B."/>
            <person name="Westbye A.B."/>
            <person name="Yadav S."/>
            <person name="Hopmans E.C."/>
            <person name="Dutilh B.E."/>
            <person name="Sinninghe Damste J.S."/>
        </authorList>
    </citation>
    <scope>NUCLEOTIDE SEQUENCE [LARGE SCALE GENOMIC DNA]</scope>
    <source>
        <strain evidence="4">NIOZ-UU27</strain>
    </source>
</reference>
<dbReference type="Gene3D" id="3.40.50.360">
    <property type="match status" value="1"/>
</dbReference>
<dbReference type="Proteomes" id="UP000650524">
    <property type="component" value="Unassembled WGS sequence"/>
</dbReference>
<keyword evidence="1" id="KW-0285">Flavoprotein</keyword>
<proteinExistence type="predicted"/>
<dbReference type="InterPro" id="IPR005025">
    <property type="entry name" value="FMN_Rdtase-like_dom"/>
</dbReference>
<keyword evidence="2" id="KW-0288">FMN</keyword>
<dbReference type="PANTHER" id="PTHR43278:SF4">
    <property type="entry name" value="NAD(P)H-DEPENDENT FMN-CONTAINING OXIDOREDUCTASE YWQN-RELATED"/>
    <property type="match status" value="1"/>
</dbReference>
<dbReference type="EMBL" id="JACNJD010000251">
    <property type="protein sequence ID" value="MBC8178017.1"/>
    <property type="molecule type" value="Genomic_DNA"/>
</dbReference>
<evidence type="ECO:0000256" key="1">
    <source>
        <dbReference type="ARBA" id="ARBA00022630"/>
    </source>
</evidence>
<dbReference type="AlphaFoldDB" id="A0A8J6N118"/>
<organism evidence="4 5">
    <name type="scientific">Candidatus Desulfacyla euxinica</name>
    <dbReference type="NCBI Taxonomy" id="2841693"/>
    <lineage>
        <taxon>Bacteria</taxon>
        <taxon>Deltaproteobacteria</taxon>
        <taxon>Candidatus Desulfacyla</taxon>
    </lineage>
</organism>
<sequence length="220" mass="24084">MIKLIGICGSRVKEGNMEALLGEAMTHARQQSDVDAEVITLWGKEINGCDQCNWCIKNQTADKPCVQDDDMQQVYPRLLEADGIILASPAHFGRLSGLMADLIDRTRAFVHGNVYQFPLRNKVGGAMAVSFFRGGGIETTLSSIDLFFLCHQMIVANSGLYQLGAGACSSPDGKGMFAKEPRHIVLEDNYGTLSARMLLDRVVELSRIIKAGQSAIQHRP</sequence>
<dbReference type="InterPro" id="IPR029039">
    <property type="entry name" value="Flavoprotein-like_sf"/>
</dbReference>
<dbReference type="GO" id="GO:0016491">
    <property type="term" value="F:oxidoreductase activity"/>
    <property type="evidence" value="ECO:0007669"/>
    <property type="project" value="InterPro"/>
</dbReference>
<comment type="caution">
    <text evidence="4">The sequence shown here is derived from an EMBL/GenBank/DDBJ whole genome shotgun (WGS) entry which is preliminary data.</text>
</comment>
<evidence type="ECO:0000313" key="5">
    <source>
        <dbReference type="Proteomes" id="UP000650524"/>
    </source>
</evidence>
<name>A0A8J6N118_9DELT</name>
<feature type="domain" description="NADPH-dependent FMN reductase-like" evidence="3">
    <location>
        <begin position="3"/>
        <end position="163"/>
    </location>
</feature>
<dbReference type="InterPro" id="IPR051796">
    <property type="entry name" value="ISF_SsuE-like"/>
</dbReference>
<dbReference type="Pfam" id="PF03358">
    <property type="entry name" value="FMN_red"/>
    <property type="match status" value="1"/>
</dbReference>
<protein>
    <submittedName>
        <fullName evidence="4">Flavodoxin family protein</fullName>
    </submittedName>
</protein>
<dbReference type="SUPFAM" id="SSF52218">
    <property type="entry name" value="Flavoproteins"/>
    <property type="match status" value="1"/>
</dbReference>
<evidence type="ECO:0000313" key="4">
    <source>
        <dbReference type="EMBL" id="MBC8178017.1"/>
    </source>
</evidence>
<accession>A0A8J6N118</accession>
<gene>
    <name evidence="4" type="ORF">H8E19_11490</name>
</gene>